<evidence type="ECO:0000256" key="7">
    <source>
        <dbReference type="ARBA" id="ARBA00022603"/>
    </source>
</evidence>
<protein>
    <recommendedName>
        <fullName evidence="4">16S rRNA (cytosine(967)-C(5))-methyltransferase</fullName>
        <ecNumber evidence="4">2.1.1.176</ecNumber>
    </recommendedName>
    <alternativeName>
        <fullName evidence="11">16S rRNA m5C967 methyltransferase</fullName>
    </alternativeName>
    <alternativeName>
        <fullName evidence="12">rRNA (cytosine-C(5)-)-methyltransferase RsmB</fullName>
    </alternativeName>
</protein>
<keyword evidence="6" id="KW-0698">rRNA processing</keyword>
<dbReference type="Pfam" id="PF22458">
    <property type="entry name" value="RsmF-B_ferredox"/>
    <property type="match status" value="1"/>
</dbReference>
<evidence type="ECO:0000256" key="4">
    <source>
        <dbReference type="ARBA" id="ARBA00012140"/>
    </source>
</evidence>
<dbReference type="PRINTS" id="PR02008">
    <property type="entry name" value="RCMTFAMILY"/>
</dbReference>
<dbReference type="GO" id="GO:0006355">
    <property type="term" value="P:regulation of DNA-templated transcription"/>
    <property type="evidence" value="ECO:0007669"/>
    <property type="project" value="InterPro"/>
</dbReference>
<dbReference type="NCBIfam" id="NF011494">
    <property type="entry name" value="PRK14902.1"/>
    <property type="match status" value="1"/>
</dbReference>
<proteinExistence type="inferred from homology"/>
<feature type="binding site" evidence="14">
    <location>
        <position position="293"/>
    </location>
    <ligand>
        <name>S-adenosyl-L-methionine</name>
        <dbReference type="ChEBI" id="CHEBI:59789"/>
    </ligand>
</feature>
<name>A0A1Y4QZQ0_9ENTE</name>
<keyword evidence="8 14" id="KW-0808">Transferase</keyword>
<comment type="catalytic activity">
    <reaction evidence="13">
        <text>cytidine(967) in 16S rRNA + S-adenosyl-L-methionine = 5-methylcytidine(967) in 16S rRNA + S-adenosyl-L-homocysteine + H(+)</text>
        <dbReference type="Rhea" id="RHEA:42748"/>
        <dbReference type="Rhea" id="RHEA-COMP:10219"/>
        <dbReference type="Rhea" id="RHEA-COMP:10220"/>
        <dbReference type="ChEBI" id="CHEBI:15378"/>
        <dbReference type="ChEBI" id="CHEBI:57856"/>
        <dbReference type="ChEBI" id="CHEBI:59789"/>
        <dbReference type="ChEBI" id="CHEBI:74483"/>
        <dbReference type="ChEBI" id="CHEBI:82748"/>
        <dbReference type="EC" id="2.1.1.176"/>
    </reaction>
</comment>
<evidence type="ECO:0000256" key="12">
    <source>
        <dbReference type="ARBA" id="ARBA00031088"/>
    </source>
</evidence>
<keyword evidence="5" id="KW-0963">Cytoplasm</keyword>
<dbReference type="PANTHER" id="PTHR22807">
    <property type="entry name" value="NOP2 YEAST -RELATED NOL1/NOP2/FMU SUN DOMAIN-CONTAINING"/>
    <property type="match status" value="1"/>
</dbReference>
<dbReference type="InterPro" id="IPR006027">
    <property type="entry name" value="NusB_RsmB_TIM44"/>
</dbReference>
<dbReference type="SUPFAM" id="SSF53335">
    <property type="entry name" value="S-adenosyl-L-methionine-dependent methyltransferases"/>
    <property type="match status" value="1"/>
</dbReference>
<evidence type="ECO:0000256" key="13">
    <source>
        <dbReference type="ARBA" id="ARBA00047283"/>
    </source>
</evidence>
<dbReference type="FunFam" id="1.10.940.10:FF:000006">
    <property type="entry name" value="16S rRNA (Cytosine(967)-C(5))-methyltransferase RsmB"/>
    <property type="match status" value="1"/>
</dbReference>
<dbReference type="PROSITE" id="PS51686">
    <property type="entry name" value="SAM_MT_RSMB_NOP"/>
    <property type="match status" value="1"/>
</dbReference>
<evidence type="ECO:0000256" key="11">
    <source>
        <dbReference type="ARBA" id="ARBA00030399"/>
    </source>
</evidence>
<dbReference type="InterPro" id="IPR054728">
    <property type="entry name" value="RsmB-like_ferredoxin"/>
</dbReference>
<dbReference type="GO" id="GO:0003723">
    <property type="term" value="F:RNA binding"/>
    <property type="evidence" value="ECO:0007669"/>
    <property type="project" value="UniProtKB-UniRule"/>
</dbReference>
<dbReference type="PANTHER" id="PTHR22807:SF53">
    <property type="entry name" value="RIBOSOMAL RNA SMALL SUBUNIT METHYLTRANSFERASE B-RELATED"/>
    <property type="match status" value="1"/>
</dbReference>
<evidence type="ECO:0000256" key="9">
    <source>
        <dbReference type="ARBA" id="ARBA00022691"/>
    </source>
</evidence>
<organism evidence="16 17">
    <name type="scientific">Enterococcus cecorum</name>
    <dbReference type="NCBI Taxonomy" id="44008"/>
    <lineage>
        <taxon>Bacteria</taxon>
        <taxon>Bacillati</taxon>
        <taxon>Bacillota</taxon>
        <taxon>Bacilli</taxon>
        <taxon>Lactobacillales</taxon>
        <taxon>Enterococcaceae</taxon>
        <taxon>Enterococcus</taxon>
    </lineage>
</organism>
<feature type="binding site" evidence="14">
    <location>
        <position position="340"/>
    </location>
    <ligand>
        <name>S-adenosyl-L-methionine</name>
        <dbReference type="ChEBI" id="CHEBI:59789"/>
    </ligand>
</feature>
<dbReference type="Gene3D" id="1.10.940.10">
    <property type="entry name" value="NusB-like"/>
    <property type="match status" value="1"/>
</dbReference>
<dbReference type="InterPro" id="IPR001678">
    <property type="entry name" value="MeTrfase_RsmB-F_NOP2_dom"/>
</dbReference>
<dbReference type="Proteomes" id="UP000196074">
    <property type="component" value="Unassembled WGS sequence"/>
</dbReference>
<keyword evidence="9 14" id="KW-0949">S-adenosyl-L-methionine</keyword>
<dbReference type="GO" id="GO:0008649">
    <property type="term" value="F:rRNA methyltransferase activity"/>
    <property type="evidence" value="ECO:0007669"/>
    <property type="project" value="InterPro"/>
</dbReference>
<gene>
    <name evidence="16" type="ORF">B5E88_05070</name>
</gene>
<evidence type="ECO:0000313" key="16">
    <source>
        <dbReference type="EMBL" id="OUQ10808.1"/>
    </source>
</evidence>
<dbReference type="CDD" id="cd02440">
    <property type="entry name" value="AdoMet_MTases"/>
    <property type="match status" value="1"/>
</dbReference>
<keyword evidence="10 14" id="KW-0694">RNA-binding</keyword>
<dbReference type="SUPFAM" id="SSF48013">
    <property type="entry name" value="NusB-like"/>
    <property type="match status" value="1"/>
</dbReference>
<comment type="subcellular location">
    <subcellularLocation>
        <location evidence="2">Cytoplasm</location>
    </subcellularLocation>
</comment>
<dbReference type="EMBL" id="NFLC01000007">
    <property type="protein sequence ID" value="OUQ10808.1"/>
    <property type="molecule type" value="Genomic_DNA"/>
</dbReference>
<comment type="similarity">
    <text evidence="3 14">Belongs to the class I-like SAM-binding methyltransferase superfamily. RsmB/NOP family.</text>
</comment>
<dbReference type="InterPro" id="IPR049560">
    <property type="entry name" value="MeTrfase_RsmB-F_NOP2_cat"/>
</dbReference>
<dbReference type="InterPro" id="IPR004573">
    <property type="entry name" value="rRNA_ssu_MeTfrase_B"/>
</dbReference>
<feature type="domain" description="SAM-dependent MTase RsmB/NOP-type" evidence="15">
    <location>
        <begin position="178"/>
        <end position="454"/>
    </location>
</feature>
<evidence type="ECO:0000256" key="1">
    <source>
        <dbReference type="ARBA" id="ARBA00002724"/>
    </source>
</evidence>
<evidence type="ECO:0000256" key="5">
    <source>
        <dbReference type="ARBA" id="ARBA00022490"/>
    </source>
</evidence>
<dbReference type="FunFam" id="3.40.50.150:FF:000022">
    <property type="entry name" value="Ribosomal RNA small subunit methyltransferase B"/>
    <property type="match status" value="1"/>
</dbReference>
<reference evidence="17" key="1">
    <citation type="submission" date="2017-04" db="EMBL/GenBank/DDBJ databases">
        <title>Function of individual gut microbiota members based on whole genome sequencing of pure cultures obtained from chicken caecum.</title>
        <authorList>
            <person name="Medvecky M."/>
            <person name="Cejkova D."/>
            <person name="Polansky O."/>
            <person name="Karasova D."/>
            <person name="Kubasova T."/>
            <person name="Cizek A."/>
            <person name="Rychlik I."/>
        </authorList>
    </citation>
    <scope>NUCLEOTIDE SEQUENCE [LARGE SCALE GENOMIC DNA]</scope>
    <source>
        <strain evidence="17">An144</strain>
    </source>
</reference>
<dbReference type="InterPro" id="IPR029063">
    <property type="entry name" value="SAM-dependent_MTases_sf"/>
</dbReference>
<dbReference type="EC" id="2.1.1.176" evidence="4"/>
<evidence type="ECO:0000256" key="10">
    <source>
        <dbReference type="ARBA" id="ARBA00022884"/>
    </source>
</evidence>
<keyword evidence="7 14" id="KW-0489">Methyltransferase</keyword>
<evidence type="ECO:0000313" key="17">
    <source>
        <dbReference type="Proteomes" id="UP000196074"/>
    </source>
</evidence>
<dbReference type="Pfam" id="PF01029">
    <property type="entry name" value="NusB"/>
    <property type="match status" value="1"/>
</dbReference>
<evidence type="ECO:0000256" key="6">
    <source>
        <dbReference type="ARBA" id="ARBA00022552"/>
    </source>
</evidence>
<feature type="binding site" evidence="14">
    <location>
        <begin position="267"/>
        <end position="273"/>
    </location>
    <ligand>
        <name>S-adenosyl-L-methionine</name>
        <dbReference type="ChEBI" id="CHEBI:59789"/>
    </ligand>
</feature>
<dbReference type="InterPro" id="IPR018314">
    <property type="entry name" value="RsmB/NOL1/NOP2-like_CS"/>
</dbReference>
<dbReference type="NCBIfam" id="TIGR00563">
    <property type="entry name" value="rsmB"/>
    <property type="match status" value="1"/>
</dbReference>
<comment type="caution">
    <text evidence="16">The sequence shown here is derived from an EMBL/GenBank/DDBJ whole genome shotgun (WGS) entry which is preliminary data.</text>
</comment>
<dbReference type="GO" id="GO:0005737">
    <property type="term" value="C:cytoplasm"/>
    <property type="evidence" value="ECO:0007669"/>
    <property type="project" value="UniProtKB-SubCell"/>
</dbReference>
<dbReference type="RefSeq" id="WP_047338367.1">
    <property type="nucleotide sequence ID" value="NZ_CP144502.1"/>
</dbReference>
<accession>A0A1Y4QZQ0</accession>
<dbReference type="Gene3D" id="3.40.50.150">
    <property type="entry name" value="Vaccinia Virus protein VP39"/>
    <property type="match status" value="1"/>
</dbReference>
<dbReference type="Pfam" id="PF01189">
    <property type="entry name" value="Methyltr_RsmB-F"/>
    <property type="match status" value="1"/>
</dbReference>
<dbReference type="AlphaFoldDB" id="A0A1Y4QZQ0"/>
<evidence type="ECO:0000256" key="14">
    <source>
        <dbReference type="PROSITE-ProRule" id="PRU01023"/>
    </source>
</evidence>
<sequence length="454" mass="50442">MSKRKIPSKIKHSVRFVTLDSLLKVKKGGAYSNLLVAQAIERNQLNPQDAKLYTEMLYGTIARRMLLDYQLAPFIQKAKKVDDWVLALLEMSLYQLNYLDKVPSHAIFNEAVEIAKAKGNPGIAKFVNGVLRNIQRQGVPTVEQIQDPMERLSVKISMPKWLVEKLVAQIGIEETEKLGLSLFEPSHVSARVNPALISRTQAIEQLATEGIEARESTVAPDGIVAQKGFLAGSTLFKQGAMTIQDESSMLVARALEVQGNSQVLDACAAPGGKTTHIASFLDQAAGGKVTALDIHDHKIKLIQENAARLHVDEVVHAVKMDAKTIHEHFKPNSFDRILVDAPCSGLGLMRRKPDIKYRKTVEDFKQLPKIQLQILKSAASVLKSNGRLVYSTCTIAPEENQGVVMQFLQENPDFSLVAPEIFAHLPQSVHNQMLTIYPYQYQTDGFFIAVLEKK</sequence>
<dbReference type="InterPro" id="IPR023267">
    <property type="entry name" value="RCMT"/>
</dbReference>
<evidence type="ECO:0000256" key="3">
    <source>
        <dbReference type="ARBA" id="ARBA00007494"/>
    </source>
</evidence>
<dbReference type="Gene3D" id="3.30.70.1170">
    <property type="entry name" value="Sun protein, domain 3"/>
    <property type="match status" value="1"/>
</dbReference>
<evidence type="ECO:0000256" key="8">
    <source>
        <dbReference type="ARBA" id="ARBA00022679"/>
    </source>
</evidence>
<dbReference type="PROSITE" id="PS01153">
    <property type="entry name" value="NOL1_NOP2_SUN"/>
    <property type="match status" value="1"/>
</dbReference>
<evidence type="ECO:0000259" key="15">
    <source>
        <dbReference type="PROSITE" id="PS51686"/>
    </source>
</evidence>
<dbReference type="InterPro" id="IPR035926">
    <property type="entry name" value="NusB-like_sf"/>
</dbReference>
<feature type="active site" description="Nucleophile" evidence="14">
    <location>
        <position position="393"/>
    </location>
</feature>
<feature type="binding site" evidence="14">
    <location>
        <position position="321"/>
    </location>
    <ligand>
        <name>S-adenosyl-L-methionine</name>
        <dbReference type="ChEBI" id="CHEBI:59789"/>
    </ligand>
</feature>
<comment type="function">
    <text evidence="1">Specifically methylates the cytosine at position 967 (m5C967) of 16S rRNA.</text>
</comment>
<evidence type="ECO:0000256" key="2">
    <source>
        <dbReference type="ARBA" id="ARBA00004496"/>
    </source>
</evidence>